<dbReference type="EMBL" id="CP016761">
    <property type="protein sequence ID" value="ANX11006.1"/>
    <property type="molecule type" value="Genomic_DNA"/>
</dbReference>
<evidence type="ECO:0000313" key="2">
    <source>
        <dbReference type="Proteomes" id="UP000077412"/>
    </source>
</evidence>
<dbReference type="STRING" id="255247.ABE41_003235"/>
<dbReference type="AlphaFoldDB" id="A0A1B1Z0H6"/>
<accession>A0A1B1Z0H6</accession>
<keyword evidence="2" id="KW-1185">Reference proteome</keyword>
<gene>
    <name evidence="1" type="ORF">ABE41_003235</name>
</gene>
<evidence type="ECO:0000313" key="1">
    <source>
        <dbReference type="EMBL" id="ANX11006.1"/>
    </source>
</evidence>
<proteinExistence type="predicted"/>
<dbReference type="Proteomes" id="UP000077412">
    <property type="component" value="Chromosome"/>
</dbReference>
<protein>
    <submittedName>
        <fullName evidence="1">Uncharacterized protein</fullName>
    </submittedName>
</protein>
<dbReference type="OrthoDB" id="2970713at2"/>
<dbReference type="KEGG" id="far:ABE41_003235"/>
<organism evidence="1 2">
    <name type="scientific">Fictibacillus arsenicus</name>
    <dbReference type="NCBI Taxonomy" id="255247"/>
    <lineage>
        <taxon>Bacteria</taxon>
        <taxon>Bacillati</taxon>
        <taxon>Bacillota</taxon>
        <taxon>Bacilli</taxon>
        <taxon>Bacillales</taxon>
        <taxon>Fictibacillaceae</taxon>
        <taxon>Fictibacillus</taxon>
    </lineage>
</organism>
<reference evidence="1 2" key="1">
    <citation type="submission" date="2016-08" db="EMBL/GenBank/DDBJ databases">
        <title>Complete genome sequence of Fictibacillus arsenicus G25-54, a strain with toxicity to nematodes and a potential arsenic-resistance activity.</title>
        <authorList>
            <person name="Zheng Z."/>
        </authorList>
    </citation>
    <scope>NUCLEOTIDE SEQUENCE [LARGE SCALE GENOMIC DNA]</scope>
    <source>
        <strain evidence="1 2">G25-54</strain>
    </source>
</reference>
<dbReference type="RefSeq" id="WP_066286449.1">
    <property type="nucleotide sequence ID" value="NZ_CP016761.1"/>
</dbReference>
<sequence>MSWFKRNPIYLVHLTISSGESFKVQQLLSKWGIPFKLEISSSCILLKVKEEHIALAKDVVKIACIKTGDV</sequence>
<name>A0A1B1Z0H6_9BACL</name>